<evidence type="ECO:0000313" key="2">
    <source>
        <dbReference type="EMBL" id="TGD19310.1"/>
    </source>
</evidence>
<dbReference type="EMBL" id="RKLX01000006">
    <property type="protein sequence ID" value="TGD19310.1"/>
    <property type="molecule type" value="Genomic_DNA"/>
</dbReference>
<organism evidence="2 3">
    <name type="scientific">Levilactobacillus suantsaiihabitans</name>
    <dbReference type="NCBI Taxonomy" id="2487722"/>
    <lineage>
        <taxon>Bacteria</taxon>
        <taxon>Bacillati</taxon>
        <taxon>Bacillota</taxon>
        <taxon>Bacilli</taxon>
        <taxon>Lactobacillales</taxon>
        <taxon>Lactobacillaceae</taxon>
        <taxon>Levilactobacillus</taxon>
    </lineage>
</organism>
<sequence length="209" mass="24254">MTRGQRWGGLTALFLALVTLSIFLTINAVWLYRLDIHWLQITQEVQMTPAKIMHNYYQMLGYLELPWITDLKMTNFPTSFTGMIHFHDVKNLFLLNNGVLLLSLTPAILYLRQLKRRAEQWRLLRPVQVAAVVPLVLGAMLAVNFDGFFIAFHEVLFRNNDWIFDPDLDPIINALPDTFFLHCFVLAFGLFEAGLALLYWRARVAIKRA</sequence>
<name>A0A4Z0J993_9LACO</name>
<proteinExistence type="predicted"/>
<dbReference type="Pfam" id="PF07314">
    <property type="entry name" value="Lit"/>
    <property type="match status" value="1"/>
</dbReference>
<evidence type="ECO:0000256" key="1">
    <source>
        <dbReference type="SAM" id="Phobius"/>
    </source>
</evidence>
<dbReference type="NCBIfam" id="TIGR01906">
    <property type="entry name" value="integ_TIGR01906"/>
    <property type="match status" value="1"/>
</dbReference>
<keyword evidence="3" id="KW-1185">Reference proteome</keyword>
<dbReference type="InterPro" id="IPR010178">
    <property type="entry name" value="Lit"/>
</dbReference>
<accession>A0A4Z0J993</accession>
<dbReference type="OrthoDB" id="9813051at2"/>
<reference evidence="2 3" key="1">
    <citation type="submission" date="2018-10" db="EMBL/GenBank/DDBJ databases">
        <title>Lactobacillus sp. R7 and Lactobacillus sp. R19 isolated from fermented mustard green product of Taiwan.</title>
        <authorList>
            <person name="Lin S.-T."/>
        </authorList>
    </citation>
    <scope>NUCLEOTIDE SEQUENCE [LARGE SCALE GENOMIC DNA]</scope>
    <source>
        <strain evidence="2 3">BCRC 81129</strain>
    </source>
</reference>
<protein>
    <submittedName>
        <fullName evidence="2">TIGR01906 family membrane protein</fullName>
    </submittedName>
</protein>
<keyword evidence="1" id="KW-1133">Transmembrane helix</keyword>
<evidence type="ECO:0000313" key="3">
    <source>
        <dbReference type="Proteomes" id="UP000297348"/>
    </source>
</evidence>
<gene>
    <name evidence="2" type="ORF">EGT51_05405</name>
</gene>
<keyword evidence="1" id="KW-0472">Membrane</keyword>
<dbReference type="AlphaFoldDB" id="A0A4Z0J993"/>
<comment type="caution">
    <text evidence="2">The sequence shown here is derived from an EMBL/GenBank/DDBJ whole genome shotgun (WGS) entry which is preliminary data.</text>
</comment>
<feature type="transmembrane region" description="Helical" evidence="1">
    <location>
        <begin position="132"/>
        <end position="152"/>
    </location>
</feature>
<feature type="transmembrane region" description="Helical" evidence="1">
    <location>
        <begin position="12"/>
        <end position="32"/>
    </location>
</feature>
<dbReference type="RefSeq" id="WP_135367730.1">
    <property type="nucleotide sequence ID" value="NZ_RKLX01000006.1"/>
</dbReference>
<feature type="transmembrane region" description="Helical" evidence="1">
    <location>
        <begin position="92"/>
        <end position="111"/>
    </location>
</feature>
<feature type="transmembrane region" description="Helical" evidence="1">
    <location>
        <begin position="179"/>
        <end position="200"/>
    </location>
</feature>
<keyword evidence="1" id="KW-0812">Transmembrane</keyword>
<dbReference type="Proteomes" id="UP000297348">
    <property type="component" value="Unassembled WGS sequence"/>
</dbReference>